<dbReference type="GO" id="GO:0015074">
    <property type="term" value="P:DNA integration"/>
    <property type="evidence" value="ECO:0007669"/>
    <property type="project" value="UniProtKB-KW"/>
</dbReference>
<dbReference type="PROSITE" id="PS00397">
    <property type="entry name" value="RECOMBINASES_1"/>
    <property type="match status" value="1"/>
</dbReference>
<reference evidence="8" key="2">
    <citation type="journal article" date="2018" name="ISME J.">
        <title>A dynamic microbial community with high functional redundancy inhabits the cold, oxic subseafloor aquifer.</title>
        <authorList>
            <person name="Tully B.J."/>
            <person name="Wheat C.G."/>
            <person name="Glazer B.T."/>
            <person name="Huber J.A."/>
        </authorList>
    </citation>
    <scope>NUCLEOTIDE SEQUENCE</scope>
    <source>
        <strain evidence="8">NORP83</strain>
    </source>
</reference>
<dbReference type="Pfam" id="PF13408">
    <property type="entry name" value="Zn_ribbon_recom"/>
    <property type="match status" value="1"/>
</dbReference>
<dbReference type="Pfam" id="PF07508">
    <property type="entry name" value="Recombinase"/>
    <property type="match status" value="1"/>
</dbReference>
<dbReference type="InterPro" id="IPR050639">
    <property type="entry name" value="SSR_resolvase"/>
</dbReference>
<evidence type="ECO:0000256" key="2">
    <source>
        <dbReference type="ARBA" id="ARBA00023125"/>
    </source>
</evidence>
<evidence type="ECO:0000256" key="5">
    <source>
        <dbReference type="PROSITE-ProRule" id="PRU10137"/>
    </source>
</evidence>
<keyword evidence="2" id="KW-0238">DNA-binding</keyword>
<dbReference type="EMBL" id="NVUS01000013">
    <property type="protein sequence ID" value="PCJ00042.1"/>
    <property type="molecule type" value="Genomic_DNA"/>
</dbReference>
<evidence type="ECO:0000313" key="8">
    <source>
        <dbReference type="EMBL" id="PCJ00042.1"/>
    </source>
</evidence>
<dbReference type="InterPro" id="IPR011109">
    <property type="entry name" value="DNA_bind_recombinase_dom"/>
</dbReference>
<dbReference type="GO" id="GO:0000150">
    <property type="term" value="F:DNA strand exchange activity"/>
    <property type="evidence" value="ECO:0007669"/>
    <property type="project" value="InterPro"/>
</dbReference>
<organism evidence="8">
    <name type="scientific">OCS116 cluster bacterium</name>
    <dbReference type="NCBI Taxonomy" id="2030921"/>
    <lineage>
        <taxon>Bacteria</taxon>
        <taxon>Pseudomonadati</taxon>
        <taxon>Pseudomonadota</taxon>
        <taxon>Alphaproteobacteria</taxon>
        <taxon>OCS116 cluster</taxon>
    </lineage>
</organism>
<evidence type="ECO:0000259" key="6">
    <source>
        <dbReference type="PROSITE" id="PS51736"/>
    </source>
</evidence>
<feature type="domain" description="Resolvase/invertase-type recombinase catalytic" evidence="6">
    <location>
        <begin position="2"/>
        <end position="150"/>
    </location>
</feature>
<dbReference type="InterPro" id="IPR036162">
    <property type="entry name" value="Resolvase-like_N_sf"/>
</dbReference>
<dbReference type="PANTHER" id="PTHR30461:SF23">
    <property type="entry name" value="DNA RECOMBINASE-RELATED"/>
    <property type="match status" value="1"/>
</dbReference>
<feature type="domain" description="Recombinase" evidence="7">
    <location>
        <begin position="158"/>
        <end position="289"/>
    </location>
</feature>
<gene>
    <name evidence="8" type="ORF">COB13_10645</name>
</gene>
<dbReference type="PROSITE" id="PS51736">
    <property type="entry name" value="RECOMBINASES_3"/>
    <property type="match status" value="1"/>
</dbReference>
<dbReference type="InterPro" id="IPR006119">
    <property type="entry name" value="Resolv_N"/>
</dbReference>
<dbReference type="InterPro" id="IPR038109">
    <property type="entry name" value="DNA_bind_recomb_sf"/>
</dbReference>
<evidence type="ECO:0000256" key="1">
    <source>
        <dbReference type="ARBA" id="ARBA00022908"/>
    </source>
</evidence>
<dbReference type="AlphaFoldDB" id="A0A2A4YZA3"/>
<dbReference type="PROSITE" id="PS51737">
    <property type="entry name" value="RECOMBINASE_DNA_BIND"/>
    <property type="match status" value="1"/>
</dbReference>
<evidence type="ECO:0000256" key="3">
    <source>
        <dbReference type="ARBA" id="ARBA00023172"/>
    </source>
</evidence>
<dbReference type="PANTHER" id="PTHR30461">
    <property type="entry name" value="DNA-INVERTASE FROM LAMBDOID PROPHAGE"/>
    <property type="match status" value="1"/>
</dbReference>
<keyword evidence="1" id="KW-0229">DNA integration</keyword>
<comment type="caution">
    <text evidence="8">The sequence shown here is derived from an EMBL/GenBank/DDBJ whole genome shotgun (WGS) entry which is preliminary data.</text>
</comment>
<dbReference type="Gene3D" id="3.40.50.1390">
    <property type="entry name" value="Resolvase, N-terminal catalytic domain"/>
    <property type="match status" value="1"/>
</dbReference>
<dbReference type="Pfam" id="PF00239">
    <property type="entry name" value="Resolvase"/>
    <property type="match status" value="1"/>
</dbReference>
<reference key="1">
    <citation type="submission" date="2017-08" db="EMBL/GenBank/DDBJ databases">
        <title>A dynamic microbial community with high functional redundancy inhabits the cold, oxic subseafloor aquifer.</title>
        <authorList>
            <person name="Tully B.J."/>
            <person name="Wheat C.G."/>
            <person name="Glazer B.T."/>
            <person name="Huber J.A."/>
        </authorList>
    </citation>
    <scope>NUCLEOTIDE SEQUENCE [LARGE SCALE GENOMIC DNA]</scope>
</reference>
<evidence type="ECO:0000256" key="4">
    <source>
        <dbReference type="PIRSR" id="PIRSR606118-50"/>
    </source>
</evidence>
<dbReference type="SUPFAM" id="SSF53041">
    <property type="entry name" value="Resolvase-like"/>
    <property type="match status" value="1"/>
</dbReference>
<dbReference type="GO" id="GO:0003677">
    <property type="term" value="F:DNA binding"/>
    <property type="evidence" value="ECO:0007669"/>
    <property type="project" value="UniProtKB-KW"/>
</dbReference>
<dbReference type="InterPro" id="IPR006118">
    <property type="entry name" value="Recombinase_CS"/>
</dbReference>
<accession>A0A2A4YZA3</accession>
<sequence length="536" mass="60878">MRAAIYVRVSTGQQAMQDLSIPDQIAQCEAYCNKREWEVVATFTDAGVSASTDNRHDFQAMIAEACSPSKPIDVIIVHSQSRFARNTLDLLHYTKKLEKADVQFVSITQDIGNGDQADVLRTILGAMDEYQSKETSKHVKRSMCENARQGFWNGSQPPLGYRTYIAEKRGKKDKKKLEINPTEAEIVKRVFRLYVHGEGEQGQLGLKAIANLLNNEGFTTRKGSLFMMQYIHKILTNEIYISKYVFNKRDSKTGKVRPEDQWVKLTTPRIINDVEFYAARDRLQHNHPLVTAPRIVNSSILLTGLVHCSKCNAPLRIRTGKGGAYRYYRCGKHADAGSSACSGCSMRMEKLDDIVLNTVLDRTLAPERLDELLAPLIERNTHSQRLQGERIKSLKSDKRKVKIQLDALWQQISTEELRLDSSLKSYIDKLQTKYENTNRAIIRLEYQNSTPLDSFTNIQKHNFADALRTRLTAKGQPKFRKAYLRSLLSHIDVGENVIKISGSSTDLAKLVSNFNSTGKLVPTFEQEWCPREDSNP</sequence>
<dbReference type="CDD" id="cd00338">
    <property type="entry name" value="Ser_Recombinase"/>
    <property type="match status" value="1"/>
</dbReference>
<protein>
    <submittedName>
        <fullName evidence="8">Recombinase family protein</fullName>
    </submittedName>
</protein>
<keyword evidence="3" id="KW-0233">DNA recombination</keyword>
<feature type="active site" description="O-(5'-phospho-DNA)-serine intermediate" evidence="4 5">
    <location>
        <position position="10"/>
    </location>
</feature>
<dbReference type="SMART" id="SM00857">
    <property type="entry name" value="Resolvase"/>
    <property type="match status" value="1"/>
</dbReference>
<evidence type="ECO:0000259" key="7">
    <source>
        <dbReference type="PROSITE" id="PS51737"/>
    </source>
</evidence>
<dbReference type="Gene3D" id="3.90.1750.20">
    <property type="entry name" value="Putative Large Serine Recombinase, Chain B, Domain 2"/>
    <property type="match status" value="1"/>
</dbReference>
<name>A0A2A4YZA3_9PROT</name>
<proteinExistence type="predicted"/>
<dbReference type="InterPro" id="IPR025827">
    <property type="entry name" value="Zn_ribbon_recom_dom"/>
</dbReference>